<dbReference type="PANTHER" id="PTHR12479">
    <property type="entry name" value="LYSOSOMAL-ASSOCIATED TRANSMEMBRANE PROTEIN"/>
    <property type="match status" value="1"/>
</dbReference>
<keyword evidence="2 5" id="KW-0812">Transmembrane</keyword>
<evidence type="ECO:0000313" key="7">
    <source>
        <dbReference type="Proteomes" id="UP001164746"/>
    </source>
</evidence>
<evidence type="ECO:0000256" key="1">
    <source>
        <dbReference type="ARBA" id="ARBA00004127"/>
    </source>
</evidence>
<accession>A0ABY7FPR7</accession>
<dbReference type="InterPro" id="IPR051115">
    <property type="entry name" value="LAPTM_transporter"/>
</dbReference>
<evidence type="ECO:0000256" key="5">
    <source>
        <dbReference type="SAM" id="Phobius"/>
    </source>
</evidence>
<proteinExistence type="predicted"/>
<name>A0ABY7FPR7_MYAAR</name>
<keyword evidence="4 5" id="KW-0472">Membrane</keyword>
<evidence type="ECO:0000256" key="2">
    <source>
        <dbReference type="ARBA" id="ARBA00022692"/>
    </source>
</evidence>
<evidence type="ECO:0000313" key="6">
    <source>
        <dbReference type="EMBL" id="WAR24208.1"/>
    </source>
</evidence>
<evidence type="ECO:0000256" key="4">
    <source>
        <dbReference type="ARBA" id="ARBA00023136"/>
    </source>
</evidence>
<keyword evidence="3 5" id="KW-1133">Transmembrane helix</keyword>
<dbReference type="EMBL" id="CP111024">
    <property type="protein sequence ID" value="WAR24208.1"/>
    <property type="molecule type" value="Genomic_DNA"/>
</dbReference>
<feature type="transmembrane region" description="Helical" evidence="5">
    <location>
        <begin position="83"/>
        <end position="105"/>
    </location>
</feature>
<dbReference type="PANTHER" id="PTHR12479:SF10">
    <property type="entry name" value="LYSOSOMAL-ASSOCIATED TRANSMEMBRANE PROTEIN"/>
    <property type="match status" value="1"/>
</dbReference>
<feature type="transmembrane region" description="Helical" evidence="5">
    <location>
        <begin position="53"/>
        <end position="77"/>
    </location>
</feature>
<dbReference type="Proteomes" id="UP001164746">
    <property type="component" value="Chromosome 13"/>
</dbReference>
<protein>
    <submittedName>
        <fullName evidence="6">Uncharacterized protein</fullName>
    </submittedName>
</protein>
<reference evidence="6" key="1">
    <citation type="submission" date="2022-11" db="EMBL/GenBank/DDBJ databases">
        <title>Centuries of genome instability and evolution in soft-shell clam transmissible cancer (bioRxiv).</title>
        <authorList>
            <person name="Hart S.F.M."/>
            <person name="Yonemitsu M.A."/>
            <person name="Giersch R.M."/>
            <person name="Beal B.F."/>
            <person name="Arriagada G."/>
            <person name="Davis B.W."/>
            <person name="Ostrander E.A."/>
            <person name="Goff S.P."/>
            <person name="Metzger M.J."/>
        </authorList>
    </citation>
    <scope>NUCLEOTIDE SEQUENCE</scope>
    <source>
        <strain evidence="6">MELC-2E11</strain>
        <tissue evidence="6">Siphon/mantle</tissue>
    </source>
</reference>
<keyword evidence="7" id="KW-1185">Reference proteome</keyword>
<comment type="subcellular location">
    <subcellularLocation>
        <location evidence="1">Endomembrane system</location>
        <topology evidence="1">Multi-pass membrane protein</topology>
    </subcellularLocation>
</comment>
<gene>
    <name evidence="6" type="ORF">MAR_037877</name>
</gene>
<evidence type="ECO:0000256" key="3">
    <source>
        <dbReference type="ARBA" id="ARBA00022989"/>
    </source>
</evidence>
<organism evidence="6 7">
    <name type="scientific">Mya arenaria</name>
    <name type="common">Soft-shell clam</name>
    <dbReference type="NCBI Taxonomy" id="6604"/>
    <lineage>
        <taxon>Eukaryota</taxon>
        <taxon>Metazoa</taxon>
        <taxon>Spiralia</taxon>
        <taxon>Lophotrochozoa</taxon>
        <taxon>Mollusca</taxon>
        <taxon>Bivalvia</taxon>
        <taxon>Autobranchia</taxon>
        <taxon>Heteroconchia</taxon>
        <taxon>Euheterodonta</taxon>
        <taxon>Imparidentia</taxon>
        <taxon>Neoheterodontei</taxon>
        <taxon>Myida</taxon>
        <taxon>Myoidea</taxon>
        <taxon>Myidae</taxon>
        <taxon>Mya</taxon>
    </lineage>
</organism>
<sequence>MLCARQFSKTYAMLGCPNNEDTTFLQDILALCVRPRVAECEIRRGTSEFWEPIGGCLLFALLFSLFIISLMMVYGAIRNRPCYLLPFFFYQLYLINMVWLCYRYLQLRIINGRAVHEYTTEPDSELNCSQPDKRTLSAGNVFNAKPPVEQHRAVMIRVEEGDGPFP</sequence>